<reference evidence="2" key="1">
    <citation type="submission" date="2021-10" db="EMBL/GenBank/DDBJ databases">
        <title>Melipona bicolor Genome sequencing and assembly.</title>
        <authorList>
            <person name="Araujo N.S."/>
            <person name="Arias M.C."/>
        </authorList>
    </citation>
    <scope>NUCLEOTIDE SEQUENCE</scope>
    <source>
        <strain evidence="2">USP_2M_L1-L4_2017</strain>
        <tissue evidence="2">Whole body</tissue>
    </source>
</reference>
<protein>
    <submittedName>
        <fullName evidence="2">Uncharacterized protein</fullName>
    </submittedName>
</protein>
<feature type="region of interest" description="Disordered" evidence="1">
    <location>
        <begin position="1"/>
        <end position="32"/>
    </location>
</feature>
<gene>
    <name evidence="2" type="ORF">K0M31_016961</name>
</gene>
<keyword evidence="3" id="KW-1185">Reference proteome</keyword>
<dbReference type="EMBL" id="JAHYIQ010000055">
    <property type="protein sequence ID" value="KAK1117155.1"/>
    <property type="molecule type" value="Genomic_DNA"/>
</dbReference>
<organism evidence="2 3">
    <name type="scientific">Melipona bicolor</name>
    <dbReference type="NCBI Taxonomy" id="60889"/>
    <lineage>
        <taxon>Eukaryota</taxon>
        <taxon>Metazoa</taxon>
        <taxon>Ecdysozoa</taxon>
        <taxon>Arthropoda</taxon>
        <taxon>Hexapoda</taxon>
        <taxon>Insecta</taxon>
        <taxon>Pterygota</taxon>
        <taxon>Neoptera</taxon>
        <taxon>Endopterygota</taxon>
        <taxon>Hymenoptera</taxon>
        <taxon>Apocrita</taxon>
        <taxon>Aculeata</taxon>
        <taxon>Apoidea</taxon>
        <taxon>Anthophila</taxon>
        <taxon>Apidae</taxon>
        <taxon>Melipona</taxon>
    </lineage>
</organism>
<proteinExistence type="predicted"/>
<sequence>METRTEERDRSFLQREFPSDETRRKNEEIEQLEEEQRTRFLPRRLLLRLNYLAG</sequence>
<evidence type="ECO:0000256" key="1">
    <source>
        <dbReference type="SAM" id="MobiDB-lite"/>
    </source>
</evidence>
<dbReference type="AlphaFoldDB" id="A0AA40FDW2"/>
<comment type="caution">
    <text evidence="2">The sequence shown here is derived from an EMBL/GenBank/DDBJ whole genome shotgun (WGS) entry which is preliminary data.</text>
</comment>
<accession>A0AA40FDW2</accession>
<evidence type="ECO:0000313" key="3">
    <source>
        <dbReference type="Proteomes" id="UP001177670"/>
    </source>
</evidence>
<feature type="non-terminal residue" evidence="2">
    <location>
        <position position="54"/>
    </location>
</feature>
<name>A0AA40FDW2_9HYME</name>
<dbReference type="Proteomes" id="UP001177670">
    <property type="component" value="Unassembled WGS sequence"/>
</dbReference>
<evidence type="ECO:0000313" key="2">
    <source>
        <dbReference type="EMBL" id="KAK1117155.1"/>
    </source>
</evidence>